<keyword evidence="10" id="KW-1185">Reference proteome</keyword>
<dbReference type="Gene3D" id="2.40.270.10">
    <property type="entry name" value="DNA-directed RNA polymerase, subunit 2, domain 6"/>
    <property type="match status" value="1"/>
</dbReference>
<keyword evidence="4" id="KW-0808">Transferase</keyword>
<dbReference type="GeneID" id="29057001"/>
<dbReference type="GO" id="GO:0003677">
    <property type="term" value="F:DNA binding"/>
    <property type="evidence" value="ECO:0007669"/>
    <property type="project" value="InterPro"/>
</dbReference>
<dbReference type="GO" id="GO:0006351">
    <property type="term" value="P:DNA-templated transcription"/>
    <property type="evidence" value="ECO:0007669"/>
    <property type="project" value="InterPro"/>
</dbReference>
<dbReference type="SUPFAM" id="SSF64484">
    <property type="entry name" value="beta and beta-prime subunits of DNA dependent RNA-polymerase"/>
    <property type="match status" value="1"/>
</dbReference>
<evidence type="ECO:0000313" key="9">
    <source>
        <dbReference type="EMBL" id="ANZ48064.1"/>
    </source>
</evidence>
<dbReference type="KEGG" id="vg:29057001"/>
<keyword evidence="6" id="KW-0804">Transcription</keyword>
<proteinExistence type="inferred from homology"/>
<evidence type="ECO:0000259" key="8">
    <source>
        <dbReference type="Pfam" id="PF00562"/>
    </source>
</evidence>
<reference evidence="9" key="1">
    <citation type="submission" date="2016-06" db="EMBL/GenBank/DDBJ databases">
        <authorList>
            <person name="Berg J.A."/>
            <person name="Hyde J.R."/>
            <person name="Breakwell D.P."/>
            <person name="Hope S."/>
            <person name="Grose J.H."/>
        </authorList>
    </citation>
    <scope>NUCLEOTIDE SEQUENCE [LARGE SCALE GENOMIC DNA]</scope>
</reference>
<name>A0A1B2IA10_9CAUD</name>
<accession>A0A1B2IA10</accession>
<evidence type="ECO:0000313" key="10">
    <source>
        <dbReference type="Proteomes" id="UP000202181"/>
    </source>
</evidence>
<dbReference type="RefSeq" id="YP_009290669.1">
    <property type="nucleotide sequence ID" value="NC_031107.2"/>
</dbReference>
<feature type="domain" description="DNA-directed RNA polymerase subunit 2 hybrid-binding" evidence="8">
    <location>
        <begin position="429"/>
        <end position="508"/>
    </location>
</feature>
<evidence type="ECO:0000256" key="1">
    <source>
        <dbReference type="ARBA" id="ARBA00006835"/>
    </source>
</evidence>
<evidence type="ECO:0000256" key="3">
    <source>
        <dbReference type="ARBA" id="ARBA00022478"/>
    </source>
</evidence>
<evidence type="ECO:0000256" key="5">
    <source>
        <dbReference type="ARBA" id="ARBA00022695"/>
    </source>
</evidence>
<dbReference type="OrthoDB" id="9519at10239"/>
<dbReference type="EC" id="2.7.7.6" evidence="2"/>
<dbReference type="EMBL" id="KX397364">
    <property type="protein sequence ID" value="ANZ48064.1"/>
    <property type="molecule type" value="Genomic_DNA"/>
</dbReference>
<dbReference type="GO" id="GO:0000428">
    <property type="term" value="C:DNA-directed RNA polymerase complex"/>
    <property type="evidence" value="ECO:0007669"/>
    <property type="project" value="UniProtKB-KW"/>
</dbReference>
<keyword evidence="3 9" id="KW-0240">DNA-directed RNA polymerase</keyword>
<comment type="catalytic activity">
    <reaction evidence="7">
        <text>RNA(n) + a ribonucleoside 5'-triphosphate = RNA(n+1) + diphosphate</text>
        <dbReference type="Rhea" id="RHEA:21248"/>
        <dbReference type="Rhea" id="RHEA-COMP:14527"/>
        <dbReference type="Rhea" id="RHEA-COMP:17342"/>
        <dbReference type="ChEBI" id="CHEBI:33019"/>
        <dbReference type="ChEBI" id="CHEBI:61557"/>
        <dbReference type="ChEBI" id="CHEBI:140395"/>
        <dbReference type="EC" id="2.7.7.6"/>
    </reaction>
</comment>
<protein>
    <recommendedName>
        <fullName evidence="2">DNA-directed RNA polymerase</fullName>
        <ecNumber evidence="2">2.7.7.6</ecNumber>
    </recommendedName>
</protein>
<dbReference type="GO" id="GO:0003899">
    <property type="term" value="F:DNA-directed RNA polymerase activity"/>
    <property type="evidence" value="ECO:0007669"/>
    <property type="project" value="UniProtKB-EC"/>
</dbReference>
<evidence type="ECO:0000256" key="4">
    <source>
        <dbReference type="ARBA" id="ARBA00022679"/>
    </source>
</evidence>
<dbReference type="InterPro" id="IPR037033">
    <property type="entry name" value="DNA-dir_RNAP_su2_hyb_sf"/>
</dbReference>
<sequence>MKTPVELMSSVADREPGIPMVSGARASMVGGHMKSNVPIDHPQPSPHFTGADVNYHDFVFNDIVEDSGTTCSYMTKDGRQRRATFARYGRQGDSKALEYAIFFKRAEQTIQKKTMIDVLEVNFYTNHDNIFSSEKRETNKLRSLLNGETEQLEKDEILTTFNALKDGEFVDGVSLSTVTMSHPDIIEDAYTISKTAAAAMHAFGLKTIEFTLRDDEFLLDAYGFNDLNGVRVPRYLPNVGEAIRDDGLVIAARRFDKLYAAIDTTLGETQHISPHMDRCEYVDADPEHYKASLENDYEKMEKTGSRVVDIQVWRDETSCSHGVNNINCTEENKRELDKYALALKEYYRAIVRFYFAMSKDKSIVWSPKACVLLDKAFASETYEVYAEFRDEIKQVIDESIRRGEYGKDGVSQQIISKLTSPVQRGLRDPINTYTIKIVVSYPIPVTVSSKITDRSGTKGIVGRVLDDEDMPINEFGERVHVIRSMNAVVRRSTYAALFHMYWSAASEQLKMRMQPMLDQNDVEGAWNVMMDYLVRYNPDWVNALNATHDTVELKRKLFAEIYDFTIRIWLPHELDDLPVDICERLGEFKPKKSKLLITNYDGEKEWTKNEFYVGLVETLRLDKTGREFSSISSMYLNFMGTIDASNQGRGSFPINLKALKWGGPSEHRLLEGFGPGNYDEAHNRANDPAVHRQIVTGLFNSPTPTNPGYLVDRKKFPMGDSQVDRMIRNIHRAEGFELIRPVREEK</sequence>
<gene>
    <name evidence="9" type="ORF">ASESINO_51</name>
</gene>
<evidence type="ECO:0000256" key="2">
    <source>
        <dbReference type="ARBA" id="ARBA00012418"/>
    </source>
</evidence>
<organism evidence="9 10">
    <name type="scientific">Erwinia phage vB_EamM_Asesino</name>
    <dbReference type="NCBI Taxonomy" id="1883370"/>
    <lineage>
        <taxon>Viruses</taxon>
        <taxon>Duplodnaviria</taxon>
        <taxon>Heunggongvirae</taxon>
        <taxon>Uroviricota</taxon>
        <taxon>Caudoviricetes</taxon>
        <taxon>Chimalliviridae</taxon>
        <taxon>Erskinevirus</taxon>
        <taxon>Erskinevirus asesino</taxon>
    </lineage>
</organism>
<dbReference type="Pfam" id="PF00562">
    <property type="entry name" value="RNA_pol_Rpb2_6"/>
    <property type="match status" value="1"/>
</dbReference>
<dbReference type="InterPro" id="IPR007120">
    <property type="entry name" value="DNA-dir_RNAP_su2_dom"/>
</dbReference>
<evidence type="ECO:0000256" key="6">
    <source>
        <dbReference type="ARBA" id="ARBA00023163"/>
    </source>
</evidence>
<dbReference type="Proteomes" id="UP000202181">
    <property type="component" value="Segment"/>
</dbReference>
<comment type="similarity">
    <text evidence="1">Belongs to the RNA polymerase beta chain family.</text>
</comment>
<keyword evidence="5" id="KW-0548">Nucleotidyltransferase</keyword>
<evidence type="ECO:0000256" key="7">
    <source>
        <dbReference type="ARBA" id="ARBA00048552"/>
    </source>
</evidence>